<evidence type="ECO:0000313" key="3">
    <source>
        <dbReference type="EMBL" id="MBM7558014.1"/>
    </source>
</evidence>
<evidence type="ECO:0000313" key="4">
    <source>
        <dbReference type="Proteomes" id="UP000774000"/>
    </source>
</evidence>
<dbReference type="Gene3D" id="3.30.70.100">
    <property type="match status" value="1"/>
</dbReference>
<organism evidence="3 4">
    <name type="scientific">Halanaerobacter jeridensis</name>
    <dbReference type="NCBI Taxonomy" id="706427"/>
    <lineage>
        <taxon>Bacteria</taxon>
        <taxon>Bacillati</taxon>
        <taxon>Bacillota</taxon>
        <taxon>Clostridia</taxon>
        <taxon>Halanaerobiales</taxon>
        <taxon>Halobacteroidaceae</taxon>
        <taxon>Halanaerobacter</taxon>
    </lineage>
</organism>
<dbReference type="EMBL" id="JAFBDQ010000022">
    <property type="protein sequence ID" value="MBM7558014.1"/>
    <property type="molecule type" value="Genomic_DNA"/>
</dbReference>
<dbReference type="InterPro" id="IPR000428">
    <property type="entry name" value="Cu-bd"/>
</dbReference>
<sequence length="67" mass="7145">MSKKQLTVEGMSCGHCKNAVETALMDLEGVNQAEVDLDAKTVTIKYEGVSEANLTAAIENAGPYEVQ</sequence>
<dbReference type="InterPro" id="IPR036163">
    <property type="entry name" value="HMA_dom_sf"/>
</dbReference>
<proteinExistence type="predicted"/>
<accession>A0A938XU92</accession>
<name>A0A938XU92_9FIRM</name>
<evidence type="ECO:0000259" key="2">
    <source>
        <dbReference type="PROSITE" id="PS50846"/>
    </source>
</evidence>
<dbReference type="RefSeq" id="WP_204702978.1">
    <property type="nucleotide sequence ID" value="NZ_JAFBDQ010000022.1"/>
</dbReference>
<dbReference type="PROSITE" id="PS50846">
    <property type="entry name" value="HMA_2"/>
    <property type="match status" value="1"/>
</dbReference>
<dbReference type="Pfam" id="PF00403">
    <property type="entry name" value="HMA"/>
    <property type="match status" value="1"/>
</dbReference>
<feature type="domain" description="HMA" evidence="2">
    <location>
        <begin position="2"/>
        <end position="66"/>
    </location>
</feature>
<dbReference type="InterPro" id="IPR006121">
    <property type="entry name" value="HMA_dom"/>
</dbReference>
<dbReference type="PRINTS" id="PR00944">
    <property type="entry name" value="CUEXPORT"/>
</dbReference>
<dbReference type="InterPro" id="IPR017969">
    <property type="entry name" value="Heavy-metal-associated_CS"/>
</dbReference>
<comment type="caution">
    <text evidence="3">The sequence shown here is derived from an EMBL/GenBank/DDBJ whole genome shotgun (WGS) entry which is preliminary data.</text>
</comment>
<protein>
    <submittedName>
        <fullName evidence="3">Copper chaperone</fullName>
    </submittedName>
</protein>
<dbReference type="GO" id="GO:0005507">
    <property type="term" value="F:copper ion binding"/>
    <property type="evidence" value="ECO:0007669"/>
    <property type="project" value="InterPro"/>
</dbReference>
<dbReference type="GO" id="GO:0006825">
    <property type="term" value="P:copper ion transport"/>
    <property type="evidence" value="ECO:0007669"/>
    <property type="project" value="InterPro"/>
</dbReference>
<dbReference type="SUPFAM" id="SSF55008">
    <property type="entry name" value="HMA, heavy metal-associated domain"/>
    <property type="match status" value="1"/>
</dbReference>
<keyword evidence="4" id="KW-1185">Reference proteome</keyword>
<gene>
    <name evidence="3" type="ORF">JOC47_002883</name>
</gene>
<evidence type="ECO:0000256" key="1">
    <source>
        <dbReference type="ARBA" id="ARBA00022723"/>
    </source>
</evidence>
<dbReference type="PROSITE" id="PS01047">
    <property type="entry name" value="HMA_1"/>
    <property type="match status" value="1"/>
</dbReference>
<dbReference type="AlphaFoldDB" id="A0A938XU92"/>
<keyword evidence="1" id="KW-0479">Metal-binding</keyword>
<reference evidence="3" key="1">
    <citation type="submission" date="2021-01" db="EMBL/GenBank/DDBJ databases">
        <title>Genomic Encyclopedia of Type Strains, Phase IV (KMG-IV): sequencing the most valuable type-strain genomes for metagenomic binning, comparative biology and taxonomic classification.</title>
        <authorList>
            <person name="Goeker M."/>
        </authorList>
    </citation>
    <scope>NUCLEOTIDE SEQUENCE</scope>
    <source>
        <strain evidence="3">DSM 23230</strain>
    </source>
</reference>
<dbReference type="Proteomes" id="UP000774000">
    <property type="component" value="Unassembled WGS sequence"/>
</dbReference>
<dbReference type="CDD" id="cd00371">
    <property type="entry name" value="HMA"/>
    <property type="match status" value="1"/>
</dbReference>